<reference evidence="7 8" key="1">
    <citation type="submission" date="2020-04" db="EMBL/GenBank/DDBJ databases">
        <title>Pseudoalteromonas caenipelagi sp. nov., isolated from a tidal flat.</title>
        <authorList>
            <person name="Park S."/>
            <person name="Yoon J.-H."/>
        </authorList>
    </citation>
    <scope>NUCLEOTIDE SEQUENCE [LARGE SCALE GENOMIC DNA]</scope>
    <source>
        <strain evidence="7 8">JBTF-M23</strain>
    </source>
</reference>
<keyword evidence="8" id="KW-1185">Reference proteome</keyword>
<organism evidence="7 8">
    <name type="scientific">Pseudoalteromonas caenipelagi</name>
    <dbReference type="NCBI Taxonomy" id="2726988"/>
    <lineage>
        <taxon>Bacteria</taxon>
        <taxon>Pseudomonadati</taxon>
        <taxon>Pseudomonadota</taxon>
        <taxon>Gammaproteobacteria</taxon>
        <taxon>Alteromonadales</taxon>
        <taxon>Pseudoalteromonadaceae</taxon>
        <taxon>Pseudoalteromonas</taxon>
    </lineage>
</organism>
<dbReference type="PANTHER" id="PTHR32060:SF30">
    <property type="entry name" value="CARBOXY-TERMINAL PROCESSING PROTEASE CTPA"/>
    <property type="match status" value="1"/>
</dbReference>
<sequence length="407" mass="44594">MSIVNRIKHAFTRTYHAWALLFSVLLCLILITPSTFAKQQFSQEQVEEILFHIHAYYVEDLPLSHIDNSNFEQLLSQLDPYSKYLSETELEAIFSAANGRYTGIGIEVEEIANRVVIINTLPGSPADIAGIEGGDKLVAINHQDVTDKDIAYVSKLLQKAEFSIIQVTVERKTRQLTLALRRQEINLESVTSLLLHNGNGYLSLNGFNNNSYHDVARHLNKLRIENGEPLAGLIIDLRDNPGGTLTSAVAISDLFLDAGTIVSTQGRFYDANQHFSAQQGDILNGAPVVIMINENSASAAEILAGALQDNRRALVVGTPSFGKGSVQSLIPVGNGTTALKLTTARYYTPSGRSIEGIGIEPDIILTKQVLSHLSKSAIMAGEQTAKKEQLARLDSHLTDARKLLKKH</sequence>
<evidence type="ECO:0000313" key="8">
    <source>
        <dbReference type="Proteomes" id="UP000586305"/>
    </source>
</evidence>
<protein>
    <submittedName>
        <fullName evidence="7">S41 family peptidase</fullName>
    </submittedName>
</protein>
<dbReference type="GO" id="GO:0007165">
    <property type="term" value="P:signal transduction"/>
    <property type="evidence" value="ECO:0007669"/>
    <property type="project" value="TreeGrafter"/>
</dbReference>
<dbReference type="Gene3D" id="3.90.226.10">
    <property type="entry name" value="2-enoyl-CoA Hydratase, Chain A, domain 1"/>
    <property type="match status" value="1"/>
</dbReference>
<evidence type="ECO:0000256" key="2">
    <source>
        <dbReference type="ARBA" id="ARBA00022670"/>
    </source>
</evidence>
<dbReference type="Pfam" id="PF03572">
    <property type="entry name" value="Peptidase_S41"/>
    <property type="match status" value="1"/>
</dbReference>
<dbReference type="InterPro" id="IPR001478">
    <property type="entry name" value="PDZ"/>
</dbReference>
<dbReference type="AlphaFoldDB" id="A0A849VE04"/>
<dbReference type="CDD" id="cd06782">
    <property type="entry name" value="cpPDZ_CPP-like"/>
    <property type="match status" value="1"/>
</dbReference>
<dbReference type="InterPro" id="IPR005151">
    <property type="entry name" value="Tail-specific_protease"/>
</dbReference>
<dbReference type="NCBIfam" id="TIGR00225">
    <property type="entry name" value="prc"/>
    <property type="match status" value="1"/>
</dbReference>
<dbReference type="InterPro" id="IPR029045">
    <property type="entry name" value="ClpP/crotonase-like_dom_sf"/>
</dbReference>
<dbReference type="Gene3D" id="3.30.750.44">
    <property type="match status" value="1"/>
</dbReference>
<dbReference type="Pfam" id="PF13180">
    <property type="entry name" value="PDZ_2"/>
    <property type="match status" value="1"/>
</dbReference>
<keyword evidence="3 5" id="KW-0378">Hydrolase</keyword>
<dbReference type="SMART" id="SM00245">
    <property type="entry name" value="TSPc"/>
    <property type="match status" value="1"/>
</dbReference>
<dbReference type="SMART" id="SM00228">
    <property type="entry name" value="PDZ"/>
    <property type="match status" value="1"/>
</dbReference>
<evidence type="ECO:0000313" key="7">
    <source>
        <dbReference type="EMBL" id="NOU51622.1"/>
    </source>
</evidence>
<dbReference type="EMBL" id="JABBPG010000005">
    <property type="protein sequence ID" value="NOU51622.1"/>
    <property type="molecule type" value="Genomic_DNA"/>
</dbReference>
<evidence type="ECO:0000256" key="4">
    <source>
        <dbReference type="ARBA" id="ARBA00022825"/>
    </source>
</evidence>
<evidence type="ECO:0000256" key="1">
    <source>
        <dbReference type="ARBA" id="ARBA00009179"/>
    </source>
</evidence>
<proteinExistence type="inferred from homology"/>
<comment type="caution">
    <text evidence="7">The sequence shown here is derived from an EMBL/GenBank/DDBJ whole genome shotgun (WGS) entry which is preliminary data.</text>
</comment>
<evidence type="ECO:0000256" key="3">
    <source>
        <dbReference type="ARBA" id="ARBA00022801"/>
    </source>
</evidence>
<dbReference type="InterPro" id="IPR004447">
    <property type="entry name" value="Peptidase_S41A"/>
</dbReference>
<accession>A0A849VE04</accession>
<keyword evidence="4 5" id="KW-0720">Serine protease</keyword>
<dbReference type="PANTHER" id="PTHR32060">
    <property type="entry name" value="TAIL-SPECIFIC PROTEASE"/>
    <property type="match status" value="1"/>
</dbReference>
<dbReference type="RefSeq" id="WP_171626676.1">
    <property type="nucleotide sequence ID" value="NZ_JABBPG010000005.1"/>
</dbReference>
<dbReference type="GO" id="GO:0006508">
    <property type="term" value="P:proteolysis"/>
    <property type="evidence" value="ECO:0007669"/>
    <property type="project" value="UniProtKB-KW"/>
</dbReference>
<evidence type="ECO:0000256" key="5">
    <source>
        <dbReference type="RuleBase" id="RU004404"/>
    </source>
</evidence>
<keyword evidence="2 5" id="KW-0645">Protease</keyword>
<dbReference type="GO" id="GO:0004175">
    <property type="term" value="F:endopeptidase activity"/>
    <property type="evidence" value="ECO:0007669"/>
    <property type="project" value="TreeGrafter"/>
</dbReference>
<dbReference type="SUPFAM" id="SSF50156">
    <property type="entry name" value="PDZ domain-like"/>
    <property type="match status" value="1"/>
</dbReference>
<dbReference type="CDD" id="cd07560">
    <property type="entry name" value="Peptidase_S41_CPP"/>
    <property type="match status" value="1"/>
</dbReference>
<dbReference type="Proteomes" id="UP000586305">
    <property type="component" value="Unassembled WGS sequence"/>
</dbReference>
<dbReference type="GO" id="GO:0008236">
    <property type="term" value="F:serine-type peptidase activity"/>
    <property type="evidence" value="ECO:0007669"/>
    <property type="project" value="UniProtKB-KW"/>
</dbReference>
<feature type="domain" description="PDZ" evidence="6">
    <location>
        <begin position="90"/>
        <end position="160"/>
    </location>
</feature>
<dbReference type="SUPFAM" id="SSF52096">
    <property type="entry name" value="ClpP/crotonase"/>
    <property type="match status" value="1"/>
</dbReference>
<evidence type="ECO:0000259" key="6">
    <source>
        <dbReference type="PROSITE" id="PS50106"/>
    </source>
</evidence>
<gene>
    <name evidence="7" type="ORF">HG263_13890</name>
</gene>
<dbReference type="Gene3D" id="2.30.42.10">
    <property type="match status" value="1"/>
</dbReference>
<comment type="similarity">
    <text evidence="1 5">Belongs to the peptidase S41A family.</text>
</comment>
<name>A0A849VE04_9GAMM</name>
<dbReference type="InterPro" id="IPR036034">
    <property type="entry name" value="PDZ_sf"/>
</dbReference>
<dbReference type="PROSITE" id="PS50106">
    <property type="entry name" value="PDZ"/>
    <property type="match status" value="1"/>
</dbReference>
<dbReference type="GO" id="GO:0030288">
    <property type="term" value="C:outer membrane-bounded periplasmic space"/>
    <property type="evidence" value="ECO:0007669"/>
    <property type="project" value="TreeGrafter"/>
</dbReference>